<dbReference type="HAMAP" id="MF_01631">
    <property type="entry name" value="GlmU"/>
    <property type="match status" value="1"/>
</dbReference>
<comment type="similarity">
    <text evidence="2 18">In the C-terminal section; belongs to the transferase hexapeptide repeat family.</text>
</comment>
<dbReference type="UniPathway" id="UPA00973"/>
<dbReference type="GO" id="GO:0003977">
    <property type="term" value="F:UDP-N-acetylglucosamine diphosphorylase activity"/>
    <property type="evidence" value="ECO:0007669"/>
    <property type="project" value="UniProtKB-UniRule"/>
</dbReference>
<keyword evidence="8 18" id="KW-0677">Repeat</keyword>
<evidence type="ECO:0000256" key="9">
    <source>
        <dbReference type="ARBA" id="ARBA00022842"/>
    </source>
</evidence>
<feature type="binding site" evidence="18">
    <location>
        <position position="416"/>
    </location>
    <ligand>
        <name>acetyl-CoA</name>
        <dbReference type="ChEBI" id="CHEBI:57288"/>
    </ligand>
</feature>
<evidence type="ECO:0000256" key="11">
    <source>
        <dbReference type="ARBA" id="ARBA00022984"/>
    </source>
</evidence>
<feature type="binding site" evidence="18">
    <location>
        <position position="84"/>
    </location>
    <ligand>
        <name>UDP-N-acetyl-alpha-D-glucosamine</name>
        <dbReference type="ChEBI" id="CHEBI:57705"/>
    </ligand>
</feature>
<feature type="binding site" evidence="18">
    <location>
        <position position="326"/>
    </location>
    <ligand>
        <name>UDP-N-acetyl-alpha-D-glucosamine</name>
        <dbReference type="ChEBI" id="CHEBI:57705"/>
    </ligand>
</feature>
<evidence type="ECO:0000256" key="1">
    <source>
        <dbReference type="ARBA" id="ARBA00004496"/>
    </source>
</evidence>
<feature type="binding site" evidence="18">
    <location>
        <begin position="17"/>
        <end position="20"/>
    </location>
    <ligand>
        <name>UDP-N-acetyl-alpha-D-glucosamine</name>
        <dbReference type="ChEBI" id="CHEBI:57705"/>
    </ligand>
</feature>
<evidence type="ECO:0000256" key="16">
    <source>
        <dbReference type="ARBA" id="ARBA00048493"/>
    </source>
</evidence>
<evidence type="ECO:0000256" key="5">
    <source>
        <dbReference type="ARBA" id="ARBA00022679"/>
    </source>
</evidence>
<dbReference type="InterPro" id="IPR005882">
    <property type="entry name" value="Bifunctional_GlmU"/>
</dbReference>
<dbReference type="GO" id="GO:0008360">
    <property type="term" value="P:regulation of cell shape"/>
    <property type="evidence" value="ECO:0007669"/>
    <property type="project" value="UniProtKB-KW"/>
</dbReference>
<evidence type="ECO:0000256" key="7">
    <source>
        <dbReference type="ARBA" id="ARBA00022723"/>
    </source>
</evidence>
<keyword evidence="9 18" id="KW-0460">Magnesium</keyword>
<dbReference type="InterPro" id="IPR001451">
    <property type="entry name" value="Hexapep"/>
</dbReference>
<comment type="similarity">
    <text evidence="3 18">In the N-terminal section; belongs to the N-acetylglucosamine-1-phosphate uridyltransferase family.</text>
</comment>
<comment type="cofactor">
    <cofactor evidence="18">
        <name>Mg(2+)</name>
        <dbReference type="ChEBI" id="CHEBI:18420"/>
    </cofactor>
    <text evidence="18">Binds 1 Mg(2+) ion per subunit.</text>
</comment>
<feature type="binding site" evidence="18">
    <location>
        <position position="373"/>
    </location>
    <ligand>
        <name>acetyl-CoA</name>
        <dbReference type="ChEBI" id="CHEBI:57288"/>
    </ligand>
</feature>
<comment type="subunit">
    <text evidence="18">Homotrimer.</text>
</comment>
<comment type="function">
    <text evidence="17 18">Catalyzes the last two sequential reactions in the de novo biosynthetic pathway for UDP-N-acetylglucosamine (UDP-GlcNAc). The C-terminal domain catalyzes the transfer of acetyl group from acetyl coenzyme A to glucosamine-1-phosphate (GlcN-1-P) to produce N-acetylglucosamine-1-phosphate (GlcNAc-1-P), which is converted into UDP-GlcNAc by the transfer of uridine 5-monophosphate (from uridine 5-triphosphate), a reaction catalyzed by the N-terminal domain.</text>
</comment>
<dbReference type="Pfam" id="PF12804">
    <property type="entry name" value="NTP_transf_3"/>
    <property type="match status" value="1"/>
</dbReference>
<feature type="domain" description="MobA-like NTP transferase" evidence="19">
    <location>
        <begin position="14"/>
        <end position="151"/>
    </location>
</feature>
<evidence type="ECO:0000256" key="8">
    <source>
        <dbReference type="ARBA" id="ARBA00022737"/>
    </source>
</evidence>
<feature type="binding site" evidence="18">
    <location>
        <position position="359"/>
    </location>
    <ligand>
        <name>UDP-N-acetyl-alpha-D-glucosamine</name>
        <dbReference type="ChEBI" id="CHEBI:57705"/>
    </ligand>
</feature>
<comment type="catalytic activity">
    <reaction evidence="15 18">
        <text>alpha-D-glucosamine 1-phosphate + acetyl-CoA = N-acetyl-alpha-D-glucosamine 1-phosphate + CoA + H(+)</text>
        <dbReference type="Rhea" id="RHEA:13725"/>
        <dbReference type="ChEBI" id="CHEBI:15378"/>
        <dbReference type="ChEBI" id="CHEBI:57287"/>
        <dbReference type="ChEBI" id="CHEBI:57288"/>
        <dbReference type="ChEBI" id="CHEBI:57776"/>
        <dbReference type="ChEBI" id="CHEBI:58516"/>
        <dbReference type="EC" id="2.3.1.157"/>
    </reaction>
</comment>
<feature type="binding site" evidence="18">
    <location>
        <position position="398"/>
    </location>
    <ligand>
        <name>acetyl-CoA</name>
        <dbReference type="ChEBI" id="CHEBI:57288"/>
    </ligand>
</feature>
<accession>A0A290MU95</accession>
<dbReference type="InterPro" id="IPR011004">
    <property type="entry name" value="Trimer_LpxA-like_sf"/>
</dbReference>
<evidence type="ECO:0000256" key="15">
    <source>
        <dbReference type="ARBA" id="ARBA00048247"/>
    </source>
</evidence>
<feature type="binding site" evidence="18">
    <location>
        <position position="114"/>
    </location>
    <ligand>
        <name>Mg(2+)</name>
        <dbReference type="ChEBI" id="CHEBI:18420"/>
    </ligand>
</feature>
<comment type="pathway">
    <text evidence="18">Bacterial outer membrane biogenesis; LPS lipid A biosynthesis.</text>
</comment>
<dbReference type="EMBL" id="CP023315">
    <property type="protein sequence ID" value="ATC32528.1"/>
    <property type="molecule type" value="Genomic_DNA"/>
</dbReference>
<feature type="binding site" evidence="18">
    <location>
        <position position="433"/>
    </location>
    <ligand>
        <name>acetyl-CoA</name>
        <dbReference type="ChEBI" id="CHEBI:57288"/>
    </ligand>
</feature>
<evidence type="ECO:0000256" key="14">
    <source>
        <dbReference type="ARBA" id="ARBA00023316"/>
    </source>
</evidence>
<dbReference type="RefSeq" id="WP_096051945.1">
    <property type="nucleotide sequence ID" value="NZ_CP023315.3"/>
</dbReference>
<dbReference type="PANTHER" id="PTHR43584:SF3">
    <property type="entry name" value="BIFUNCTIONAL PROTEIN GLMU"/>
    <property type="match status" value="1"/>
</dbReference>
<dbReference type="InterPro" id="IPR050065">
    <property type="entry name" value="GlmU-like"/>
</dbReference>
<dbReference type="UniPathway" id="UPA00113">
    <property type="reaction ID" value="UER00532"/>
</dbReference>
<dbReference type="GO" id="GO:0009252">
    <property type="term" value="P:peptidoglycan biosynthetic process"/>
    <property type="evidence" value="ECO:0007669"/>
    <property type="project" value="UniProtKB-UniRule"/>
</dbReference>
<dbReference type="AlphaFoldDB" id="A0A290MU95"/>
<evidence type="ECO:0000256" key="12">
    <source>
        <dbReference type="ARBA" id="ARBA00023268"/>
    </source>
</evidence>
<sequence>MTESVSKPVRPRAAVILAAGQGTRMKSPTPKVLHRLAGRNLLDHAIDAAEGLGCERIIVVVGAHSPQVGESARKRLGPDATVIQDPPLGTGHAVLAAKDALADFHGDVVVTYADCPLTTAPVIAPLFDLITHGAHVAVLGFESQNPTGYGRLILAPGHVLLRIVEEKEADLATKQVKHCNSGVLAADRAVLFDLLANVRNDNAKGEYYLTDVVGLAHERHLSTRAAFAPEASVQGVNAQAELAAAEAVWQQNRRKALMIEGVTMPAPDTVHLAWDTQIAGGAVVEQFVVFGPGVSVASGAVIKAFSHLEGAVVGEGALIGPYARLRSGAEIGPEAHIGNFVEVKKVKVGAGAKANHLSYLGDGSVGEKANIGAGTIFCNYDGFEKFETHVGKGAFIGSNSALVAPVRVGDGAMTGSGSVITKDVEDGALALSRADQKTKAGWATKFRAIKQAQKDKKKDKKA</sequence>
<dbReference type="GO" id="GO:0006048">
    <property type="term" value="P:UDP-N-acetylglucosamine biosynthetic process"/>
    <property type="evidence" value="ECO:0007669"/>
    <property type="project" value="UniProtKB-UniPathway"/>
</dbReference>
<feature type="active site" description="Proton acceptor" evidence="18">
    <location>
        <position position="356"/>
    </location>
</feature>
<feature type="binding site" evidence="18">
    <location>
        <position position="237"/>
    </location>
    <ligand>
        <name>UDP-N-acetyl-alpha-D-glucosamine</name>
        <dbReference type="ChEBI" id="CHEBI:57705"/>
    </ligand>
</feature>
<dbReference type="EC" id="2.3.1.157" evidence="18"/>
<keyword evidence="11 18" id="KW-0573">Peptidoglycan synthesis</keyword>
<evidence type="ECO:0000256" key="2">
    <source>
        <dbReference type="ARBA" id="ARBA00007707"/>
    </source>
</evidence>
<gene>
    <name evidence="18 20" type="primary">glmU</name>
    <name evidence="20" type="ORF">CA606_09305</name>
</gene>
<feature type="binding site" evidence="18">
    <location>
        <begin position="379"/>
        <end position="380"/>
    </location>
    <ligand>
        <name>acetyl-CoA</name>
        <dbReference type="ChEBI" id="CHEBI:57288"/>
    </ligand>
</feature>
<dbReference type="CDD" id="cd02540">
    <property type="entry name" value="GT2_GlmU_N_bac"/>
    <property type="match status" value="1"/>
</dbReference>
<dbReference type="Gene3D" id="3.90.550.10">
    <property type="entry name" value="Spore Coat Polysaccharide Biosynthesis Protein SpsA, Chain A"/>
    <property type="match status" value="1"/>
</dbReference>
<evidence type="ECO:0000256" key="17">
    <source>
        <dbReference type="ARBA" id="ARBA00049628"/>
    </source>
</evidence>
<dbReference type="GO" id="GO:0000287">
    <property type="term" value="F:magnesium ion binding"/>
    <property type="evidence" value="ECO:0007669"/>
    <property type="project" value="UniProtKB-UniRule"/>
</dbReference>
<feature type="binding site" evidence="18">
    <location>
        <position position="31"/>
    </location>
    <ligand>
        <name>UDP-N-acetyl-alpha-D-glucosamine</name>
        <dbReference type="ChEBI" id="CHEBI:57705"/>
    </ligand>
</feature>
<dbReference type="Proteomes" id="UP000217311">
    <property type="component" value="Chromosome"/>
</dbReference>
<dbReference type="GO" id="GO:0000902">
    <property type="term" value="P:cell morphogenesis"/>
    <property type="evidence" value="ECO:0007669"/>
    <property type="project" value="UniProtKB-UniRule"/>
</dbReference>
<evidence type="ECO:0000259" key="19">
    <source>
        <dbReference type="Pfam" id="PF12804"/>
    </source>
</evidence>
<keyword evidence="5 18" id="KW-0808">Transferase</keyword>
<evidence type="ECO:0000313" key="21">
    <source>
        <dbReference type="Proteomes" id="UP000217311"/>
    </source>
</evidence>
<dbReference type="GO" id="GO:0019134">
    <property type="term" value="F:glucosamine-1-phosphate N-acetyltransferase activity"/>
    <property type="evidence" value="ECO:0007669"/>
    <property type="project" value="UniProtKB-UniRule"/>
</dbReference>
<dbReference type="InterPro" id="IPR029044">
    <property type="entry name" value="Nucleotide-diphossugar_trans"/>
</dbReference>
<keyword evidence="10 18" id="KW-0133">Cell shape</keyword>
<organism evidence="20 21">
    <name type="scientific">Caulobacter vibrioides</name>
    <name type="common">Caulobacter crescentus</name>
    <dbReference type="NCBI Taxonomy" id="155892"/>
    <lineage>
        <taxon>Bacteria</taxon>
        <taxon>Pseudomonadati</taxon>
        <taxon>Pseudomonadota</taxon>
        <taxon>Alphaproteobacteria</taxon>
        <taxon>Caulobacterales</taxon>
        <taxon>Caulobacteraceae</taxon>
        <taxon>Caulobacter</taxon>
    </lineage>
</organism>
<feature type="region of interest" description="Pyrophosphorylase" evidence="18">
    <location>
        <begin position="1"/>
        <end position="239"/>
    </location>
</feature>
<keyword evidence="7 18" id="KW-0479">Metal-binding</keyword>
<dbReference type="NCBIfam" id="TIGR01173">
    <property type="entry name" value="glmU"/>
    <property type="match status" value="1"/>
</dbReference>
<dbReference type="NCBIfam" id="NF010933">
    <property type="entry name" value="PRK14353.1"/>
    <property type="match status" value="1"/>
</dbReference>
<comment type="caution">
    <text evidence="18">Lacks conserved residue(s) required for the propagation of feature annotation.</text>
</comment>
<dbReference type="PANTHER" id="PTHR43584">
    <property type="entry name" value="NUCLEOTIDYL TRANSFERASE"/>
    <property type="match status" value="1"/>
</dbReference>
<feature type="binding site" evidence="18">
    <location>
        <position position="150"/>
    </location>
    <ligand>
        <name>UDP-N-acetyl-alpha-D-glucosamine</name>
        <dbReference type="ChEBI" id="CHEBI:57705"/>
    </ligand>
</feature>
<dbReference type="EC" id="2.7.7.23" evidence="18"/>
<comment type="subcellular location">
    <subcellularLocation>
        <location evidence="1 18">Cytoplasm</location>
    </subcellularLocation>
</comment>
<dbReference type="GO" id="GO:0009245">
    <property type="term" value="P:lipid A biosynthetic process"/>
    <property type="evidence" value="ECO:0007669"/>
    <property type="project" value="UniProtKB-UniRule"/>
</dbReference>
<keyword evidence="12 18" id="KW-0511">Multifunctional enzyme</keyword>
<comment type="pathway">
    <text evidence="18">Nucleotide-sugar biosynthesis; UDP-N-acetyl-alpha-D-glucosamine biosynthesis; UDP-N-acetyl-alpha-D-glucosamine from N-acetyl-alpha-D-glucosamine 1-phosphate: step 1/1.</text>
</comment>
<feature type="region of interest" description="N-acetyltransferase" evidence="18">
    <location>
        <begin position="261"/>
        <end position="462"/>
    </location>
</feature>
<comment type="pathway">
    <text evidence="18">Nucleotide-sugar biosynthesis; UDP-N-acetyl-alpha-D-glucosamine biosynthesis; N-acetyl-alpha-D-glucosamine 1-phosphate from alpha-D-glucosamine 6-phosphate (route II): step 2/2.</text>
</comment>
<feature type="binding site" evidence="18">
    <location>
        <position position="180"/>
    </location>
    <ligand>
        <name>UDP-N-acetyl-alpha-D-glucosamine</name>
        <dbReference type="ChEBI" id="CHEBI:57705"/>
    </ligand>
</feature>
<proteinExistence type="inferred from homology"/>
<evidence type="ECO:0000256" key="13">
    <source>
        <dbReference type="ARBA" id="ARBA00023315"/>
    </source>
</evidence>
<evidence type="ECO:0000256" key="18">
    <source>
        <dbReference type="HAMAP-Rule" id="MF_01631"/>
    </source>
</evidence>
<feature type="binding site" evidence="18">
    <location>
        <position position="344"/>
    </location>
    <ligand>
        <name>UDP-N-acetyl-alpha-D-glucosamine</name>
        <dbReference type="ChEBI" id="CHEBI:57705"/>
    </ligand>
</feature>
<evidence type="ECO:0000256" key="3">
    <source>
        <dbReference type="ARBA" id="ARBA00007947"/>
    </source>
</evidence>
<evidence type="ECO:0000256" key="4">
    <source>
        <dbReference type="ARBA" id="ARBA00022490"/>
    </source>
</evidence>
<dbReference type="Gene3D" id="2.160.10.10">
    <property type="entry name" value="Hexapeptide repeat proteins"/>
    <property type="match status" value="1"/>
</dbReference>
<feature type="region of interest" description="Linker" evidence="18">
    <location>
        <begin position="240"/>
        <end position="260"/>
    </location>
</feature>
<dbReference type="GO" id="GO:0071555">
    <property type="term" value="P:cell wall organization"/>
    <property type="evidence" value="ECO:0007669"/>
    <property type="project" value="UniProtKB-KW"/>
</dbReference>
<dbReference type="Pfam" id="PF00132">
    <property type="entry name" value="Hexapep"/>
    <property type="match status" value="2"/>
</dbReference>
<keyword evidence="13 18" id="KW-0012">Acyltransferase</keyword>
<dbReference type="GO" id="GO:0005737">
    <property type="term" value="C:cytoplasm"/>
    <property type="evidence" value="ECO:0007669"/>
    <property type="project" value="UniProtKB-SubCell"/>
</dbReference>
<comment type="catalytic activity">
    <reaction evidence="16 18">
        <text>N-acetyl-alpha-D-glucosamine 1-phosphate + UTP + H(+) = UDP-N-acetyl-alpha-D-glucosamine + diphosphate</text>
        <dbReference type="Rhea" id="RHEA:13509"/>
        <dbReference type="ChEBI" id="CHEBI:15378"/>
        <dbReference type="ChEBI" id="CHEBI:33019"/>
        <dbReference type="ChEBI" id="CHEBI:46398"/>
        <dbReference type="ChEBI" id="CHEBI:57705"/>
        <dbReference type="ChEBI" id="CHEBI:57776"/>
        <dbReference type="EC" id="2.7.7.23"/>
    </reaction>
</comment>
<feature type="binding site" evidence="18">
    <location>
        <begin position="89"/>
        <end position="90"/>
    </location>
    <ligand>
        <name>UDP-N-acetyl-alpha-D-glucosamine</name>
        <dbReference type="ChEBI" id="CHEBI:57705"/>
    </ligand>
</feature>
<protein>
    <recommendedName>
        <fullName evidence="18">Bifunctional protein GlmU</fullName>
    </recommendedName>
    <domain>
        <recommendedName>
            <fullName evidence="18">UDP-N-acetylglucosamine pyrophosphorylase</fullName>
            <ecNumber evidence="18">2.7.7.23</ecNumber>
        </recommendedName>
        <alternativeName>
            <fullName evidence="18">N-acetylglucosamine-1-phosphate uridyltransferase</fullName>
        </alternativeName>
    </domain>
    <domain>
        <recommendedName>
            <fullName evidence="18">Glucosamine-1-phosphate N-acetyltransferase</fullName>
            <ecNumber evidence="18">2.3.1.157</ecNumber>
        </recommendedName>
    </domain>
</protein>
<feature type="binding site" evidence="18">
    <location>
        <position position="237"/>
    </location>
    <ligand>
        <name>Mg(2+)</name>
        <dbReference type="ChEBI" id="CHEBI:18420"/>
    </ligand>
</feature>
<dbReference type="SUPFAM" id="SSF53448">
    <property type="entry name" value="Nucleotide-diphospho-sugar transferases"/>
    <property type="match status" value="1"/>
</dbReference>
<dbReference type="CDD" id="cd03353">
    <property type="entry name" value="LbH_GlmU_C"/>
    <property type="match status" value="1"/>
</dbReference>
<dbReference type="InterPro" id="IPR025877">
    <property type="entry name" value="MobA-like_NTP_Trfase"/>
</dbReference>
<keyword evidence="14 18" id="KW-0961">Cell wall biogenesis/degradation</keyword>
<name>A0A290MU95_CAUVI</name>
<feature type="binding site" evidence="18">
    <location>
        <position position="165"/>
    </location>
    <ligand>
        <name>UDP-N-acetyl-alpha-D-glucosamine</name>
        <dbReference type="ChEBI" id="CHEBI:57705"/>
    </ligand>
</feature>
<dbReference type="InterPro" id="IPR038009">
    <property type="entry name" value="GlmU_C_LbH"/>
</dbReference>
<evidence type="ECO:0000256" key="10">
    <source>
        <dbReference type="ARBA" id="ARBA00022960"/>
    </source>
</evidence>
<keyword evidence="6 18" id="KW-0548">Nucleotidyltransferase</keyword>
<evidence type="ECO:0000313" key="20">
    <source>
        <dbReference type="EMBL" id="ATC32528.1"/>
    </source>
</evidence>
<dbReference type="SUPFAM" id="SSF51161">
    <property type="entry name" value="Trimeric LpxA-like enzymes"/>
    <property type="match status" value="1"/>
</dbReference>
<reference evidence="21" key="1">
    <citation type="submission" date="2017-09" db="EMBL/GenBank/DDBJ databases">
        <title>Genome evolution observed in wild isolates of Caulobacter crescentus.</title>
        <authorList>
            <person name="Ely B."/>
            <person name="Wilson K."/>
            <person name="Scott D."/>
        </authorList>
    </citation>
    <scope>NUCLEOTIDE SEQUENCE [LARGE SCALE GENOMIC DNA]</scope>
    <source>
        <strain evidence="21">CB13b1a</strain>
    </source>
</reference>
<dbReference type="GO" id="GO:0016020">
    <property type="term" value="C:membrane"/>
    <property type="evidence" value="ECO:0007669"/>
    <property type="project" value="GOC"/>
</dbReference>
<keyword evidence="4 18" id="KW-0963">Cytoplasm</keyword>
<feature type="binding site" evidence="18">
    <location>
        <position position="370"/>
    </location>
    <ligand>
        <name>UDP-N-acetyl-alpha-D-glucosamine</name>
        <dbReference type="ChEBI" id="CHEBI:57705"/>
    </ligand>
</feature>
<evidence type="ECO:0000256" key="6">
    <source>
        <dbReference type="ARBA" id="ARBA00022695"/>
    </source>
</evidence>